<dbReference type="PANTHER" id="PTHR33595">
    <property type="entry name" value="VON WILLEBRAND FACTOR A DOMAIN PROTEIN"/>
    <property type="match status" value="1"/>
</dbReference>
<evidence type="ECO:0000313" key="3">
    <source>
        <dbReference type="Proteomes" id="UP001187192"/>
    </source>
</evidence>
<gene>
    <name evidence="2" type="ORF">TIFTF001_011905</name>
</gene>
<dbReference type="Pfam" id="PF25821">
    <property type="entry name" value="DUF7950"/>
    <property type="match status" value="1"/>
</dbReference>
<feature type="domain" description="DUF7950" evidence="1">
    <location>
        <begin position="156"/>
        <end position="283"/>
    </location>
</feature>
<keyword evidence="3" id="KW-1185">Reference proteome</keyword>
<dbReference type="PANTHER" id="PTHR33595:SF27">
    <property type="match status" value="1"/>
</dbReference>
<evidence type="ECO:0000313" key="2">
    <source>
        <dbReference type="EMBL" id="GMN42682.1"/>
    </source>
</evidence>
<dbReference type="EMBL" id="BTGU01000014">
    <property type="protein sequence ID" value="GMN42682.1"/>
    <property type="molecule type" value="Genomic_DNA"/>
</dbReference>
<name>A0AA88A1E2_FICCA</name>
<evidence type="ECO:0000259" key="1">
    <source>
        <dbReference type="Pfam" id="PF25821"/>
    </source>
</evidence>
<dbReference type="Proteomes" id="UP001187192">
    <property type="component" value="Unassembled WGS sequence"/>
</dbReference>
<comment type="caution">
    <text evidence="2">The sequence shown here is derived from an EMBL/GenBank/DDBJ whole genome shotgun (WGS) entry which is preliminary data.</text>
</comment>
<accession>A0AA88A1E2</accession>
<organism evidence="2 3">
    <name type="scientific">Ficus carica</name>
    <name type="common">Common fig</name>
    <dbReference type="NCBI Taxonomy" id="3494"/>
    <lineage>
        <taxon>Eukaryota</taxon>
        <taxon>Viridiplantae</taxon>
        <taxon>Streptophyta</taxon>
        <taxon>Embryophyta</taxon>
        <taxon>Tracheophyta</taxon>
        <taxon>Spermatophyta</taxon>
        <taxon>Magnoliopsida</taxon>
        <taxon>eudicotyledons</taxon>
        <taxon>Gunneridae</taxon>
        <taxon>Pentapetalae</taxon>
        <taxon>rosids</taxon>
        <taxon>fabids</taxon>
        <taxon>Rosales</taxon>
        <taxon>Moraceae</taxon>
        <taxon>Ficeae</taxon>
        <taxon>Ficus</taxon>
    </lineage>
</organism>
<dbReference type="AlphaFoldDB" id="A0AA88A1E2"/>
<reference evidence="2" key="1">
    <citation type="submission" date="2023-07" db="EMBL/GenBank/DDBJ databases">
        <title>draft genome sequence of fig (Ficus carica).</title>
        <authorList>
            <person name="Takahashi T."/>
            <person name="Nishimura K."/>
        </authorList>
    </citation>
    <scope>NUCLEOTIDE SEQUENCE</scope>
</reference>
<protein>
    <recommendedName>
        <fullName evidence="1">DUF7950 domain-containing protein</fullName>
    </recommendedName>
</protein>
<dbReference type="InterPro" id="IPR057710">
    <property type="entry name" value="DUF7950"/>
</dbReference>
<sequence length="286" mass="31914">MIRSCAGGGPDKSVINPIMLRFRPIAPKPATCLDVPGGLTSDDNKNDNLSNILPKGRRKRKYVRVRKYTRKELPTSSSSHHDHDDQVVKTGNEGFDHHDHEIKTTLQLMPELTDLNRPIEIDLSSVSQENRDPPTCLISNKPASDSTRMSDRVQFPWVTLECVTGTCIDGHLGLGSTDLEKVMNLERDTCPGFVSDGSNCVMWVNGAFKRMVKYNNNEGLSPEAVVELVIKESFPSFYSAFTGHVKLQYAMGVERYSRTVPCDLWRMDGGGFAWRLDVEAALTLGR</sequence>
<dbReference type="Gramene" id="FCD_00001894-RA">
    <property type="protein sequence ID" value="FCD_00001894-RA:cds"/>
    <property type="gene ID" value="FCD_00001894"/>
</dbReference>
<proteinExistence type="predicted"/>